<sequence length="257" mass="29712">MKKALLTAIILSCICRLPAQEKLFLVFEFMRVDNEQELIYMDTEDFWKKIHEQRVKNGDIIGWDLWRLQPGGEDQGYQYLTVNLYDDKVKMMSGAGDFEKALQGAYPDLSEEELYEKFNQTGKSRDLAVRLYLERLAQTENTFEMPLGTVAAIDMMKAEPGKYWEYEKAENEVFKPMHQRSVNNGSKGSWGFCRILVPSGSDNFASHITVNMFKDYNHMYNTDSPPGPELSADEKKAVRDGIDARDMKYTYMATLIR</sequence>
<evidence type="ECO:0000313" key="1">
    <source>
        <dbReference type="EMBL" id="SVB90578.1"/>
    </source>
</evidence>
<dbReference type="EMBL" id="UINC01063199">
    <property type="protein sequence ID" value="SVB90578.1"/>
    <property type="molecule type" value="Genomic_DNA"/>
</dbReference>
<reference evidence="1" key="1">
    <citation type="submission" date="2018-05" db="EMBL/GenBank/DDBJ databases">
        <authorList>
            <person name="Lanie J.A."/>
            <person name="Ng W.-L."/>
            <person name="Kazmierczak K.M."/>
            <person name="Andrzejewski T.M."/>
            <person name="Davidsen T.M."/>
            <person name="Wayne K.J."/>
            <person name="Tettelin H."/>
            <person name="Glass J.I."/>
            <person name="Rusch D."/>
            <person name="Podicherti R."/>
            <person name="Tsui H.-C.T."/>
            <person name="Winkler M.E."/>
        </authorList>
    </citation>
    <scope>NUCLEOTIDE SEQUENCE</scope>
</reference>
<accession>A0A382HTE5</accession>
<feature type="non-terminal residue" evidence="1">
    <location>
        <position position="257"/>
    </location>
</feature>
<name>A0A382HTE5_9ZZZZ</name>
<dbReference type="AlphaFoldDB" id="A0A382HTE5"/>
<organism evidence="1">
    <name type="scientific">marine metagenome</name>
    <dbReference type="NCBI Taxonomy" id="408172"/>
    <lineage>
        <taxon>unclassified sequences</taxon>
        <taxon>metagenomes</taxon>
        <taxon>ecological metagenomes</taxon>
    </lineage>
</organism>
<gene>
    <name evidence="1" type="ORF">METZ01_LOCUS243432</name>
</gene>
<proteinExistence type="predicted"/>
<protein>
    <submittedName>
        <fullName evidence="1">Uncharacterized protein</fullName>
    </submittedName>
</protein>